<dbReference type="InterPro" id="IPR007128">
    <property type="entry name" value="PMF1/Nnf1"/>
</dbReference>
<dbReference type="PANTHER" id="PTHR15459:SF3">
    <property type="entry name" value="POLYAMINE-MODULATED FACTOR 1"/>
    <property type="match status" value="1"/>
</dbReference>
<keyword evidence="7" id="KW-0539">Nucleus</keyword>
<sequence length="180" mass="19681">AAAAAAEAEGGDGGGPGRAALLAAVVDAFLEKLLAAGSYERFAQCYRRFYRAQPHVTRSIHEQLLAQLRAAVTEEIQEVKKEGNLEELLGALDAIVEESRGCEEPAWRPSGIPEADARSTVVPFLLKQRCFLRRELSHSQKENRAAAAAVLEGRERIAALRRSIAERRAAWQDPPNPTIQ</sequence>
<evidence type="ECO:0000256" key="2">
    <source>
        <dbReference type="ARBA" id="ARBA00004629"/>
    </source>
</evidence>
<accession>A0A669QJA5</accession>
<dbReference type="GO" id="GO:0000444">
    <property type="term" value="C:MIS12/MIND type complex"/>
    <property type="evidence" value="ECO:0007669"/>
    <property type="project" value="InterPro"/>
</dbReference>
<evidence type="ECO:0000256" key="4">
    <source>
        <dbReference type="ARBA" id="ARBA00022618"/>
    </source>
</evidence>
<proteinExistence type="predicted"/>
<keyword evidence="11" id="KW-1185">Reference proteome</keyword>
<evidence type="ECO:0000256" key="9">
    <source>
        <dbReference type="ARBA" id="ARBA00023328"/>
    </source>
</evidence>
<organism evidence="10 11">
    <name type="scientific">Phasianus colchicus</name>
    <name type="common">Common pheasant</name>
    <dbReference type="NCBI Taxonomy" id="9054"/>
    <lineage>
        <taxon>Eukaryota</taxon>
        <taxon>Metazoa</taxon>
        <taxon>Chordata</taxon>
        <taxon>Craniata</taxon>
        <taxon>Vertebrata</taxon>
        <taxon>Euteleostomi</taxon>
        <taxon>Archelosauria</taxon>
        <taxon>Archosauria</taxon>
        <taxon>Dinosauria</taxon>
        <taxon>Saurischia</taxon>
        <taxon>Theropoda</taxon>
        <taxon>Coelurosauria</taxon>
        <taxon>Aves</taxon>
        <taxon>Neognathae</taxon>
        <taxon>Galloanserae</taxon>
        <taxon>Galliformes</taxon>
        <taxon>Phasianidae</taxon>
        <taxon>Phasianinae</taxon>
        <taxon>Phasianus</taxon>
    </lineage>
</organism>
<keyword evidence="5" id="KW-0498">Mitosis</keyword>
<dbReference type="OMA" id="EMTQRIH"/>
<keyword evidence="9" id="KW-0137">Centromere</keyword>
<dbReference type="GO" id="GO:0005634">
    <property type="term" value="C:nucleus"/>
    <property type="evidence" value="ECO:0007669"/>
    <property type="project" value="UniProtKB-SubCell"/>
</dbReference>
<dbReference type="GO" id="GO:0051301">
    <property type="term" value="P:cell division"/>
    <property type="evidence" value="ECO:0007669"/>
    <property type="project" value="UniProtKB-KW"/>
</dbReference>
<dbReference type="Pfam" id="PF03980">
    <property type="entry name" value="Nnf1"/>
    <property type="match status" value="1"/>
</dbReference>
<dbReference type="AlphaFoldDB" id="A0A669QJA5"/>
<evidence type="ECO:0000256" key="7">
    <source>
        <dbReference type="ARBA" id="ARBA00023242"/>
    </source>
</evidence>
<dbReference type="GO" id="GO:0007059">
    <property type="term" value="P:chromosome segregation"/>
    <property type="evidence" value="ECO:0007669"/>
    <property type="project" value="TreeGrafter"/>
</dbReference>
<keyword evidence="6" id="KW-0995">Kinetochore</keyword>
<evidence type="ECO:0000256" key="3">
    <source>
        <dbReference type="ARBA" id="ARBA00022454"/>
    </source>
</evidence>
<evidence type="ECO:0000256" key="8">
    <source>
        <dbReference type="ARBA" id="ARBA00023306"/>
    </source>
</evidence>
<protein>
    <submittedName>
        <fullName evidence="10">Polyamine modulated factor 1</fullName>
    </submittedName>
</protein>
<evidence type="ECO:0000313" key="11">
    <source>
        <dbReference type="Proteomes" id="UP000472261"/>
    </source>
</evidence>
<dbReference type="Proteomes" id="UP000472261">
    <property type="component" value="Unplaced"/>
</dbReference>
<name>A0A669QJA5_PHACC</name>
<comment type="subcellular location">
    <subcellularLocation>
        <location evidence="2">Chromosome</location>
        <location evidence="2">Centromere</location>
        <location evidence="2">Kinetochore</location>
    </subcellularLocation>
    <subcellularLocation>
        <location evidence="1">Nucleus</location>
    </subcellularLocation>
</comment>
<reference evidence="10" key="1">
    <citation type="submission" date="2025-08" db="UniProtKB">
        <authorList>
            <consortium name="Ensembl"/>
        </authorList>
    </citation>
    <scope>IDENTIFICATION</scope>
</reference>
<keyword evidence="8" id="KW-0131">Cell cycle</keyword>
<evidence type="ECO:0000256" key="1">
    <source>
        <dbReference type="ARBA" id="ARBA00004123"/>
    </source>
</evidence>
<evidence type="ECO:0000313" key="10">
    <source>
        <dbReference type="Ensembl" id="ENSPCLP00000020839.1"/>
    </source>
</evidence>
<evidence type="ECO:0000256" key="5">
    <source>
        <dbReference type="ARBA" id="ARBA00022776"/>
    </source>
</evidence>
<dbReference type="PANTHER" id="PTHR15459">
    <property type="entry name" value="POLYAMINE-MODULATED FACTOR 1"/>
    <property type="match status" value="1"/>
</dbReference>
<reference evidence="10" key="2">
    <citation type="submission" date="2025-09" db="UniProtKB">
        <authorList>
            <consortium name="Ensembl"/>
        </authorList>
    </citation>
    <scope>IDENTIFICATION</scope>
</reference>
<keyword evidence="3" id="KW-0158">Chromosome</keyword>
<dbReference type="Ensembl" id="ENSPCLT00000028848.1">
    <property type="protein sequence ID" value="ENSPCLP00000020839.1"/>
    <property type="gene ID" value="ENSPCLG00000018260.1"/>
</dbReference>
<evidence type="ECO:0000256" key="6">
    <source>
        <dbReference type="ARBA" id="ARBA00022838"/>
    </source>
</evidence>
<keyword evidence="4" id="KW-0132">Cell division</keyword>